<dbReference type="Pfam" id="PF08275">
    <property type="entry name" value="DNAG_N"/>
    <property type="match status" value="1"/>
</dbReference>
<keyword evidence="1 12" id="KW-0240">DNA-directed RNA polymerase</keyword>
<dbReference type="InterPro" id="IPR006171">
    <property type="entry name" value="TOPRIM_dom"/>
</dbReference>
<dbReference type="AlphaFoldDB" id="A0A1E3GZG3"/>
<evidence type="ECO:0000256" key="3">
    <source>
        <dbReference type="ARBA" id="ARBA00022679"/>
    </source>
</evidence>
<evidence type="ECO:0000256" key="2">
    <source>
        <dbReference type="ARBA" id="ARBA00022515"/>
    </source>
</evidence>
<dbReference type="SMART" id="SM00400">
    <property type="entry name" value="ZnF_CHCC"/>
    <property type="match status" value="1"/>
</dbReference>
<dbReference type="PANTHER" id="PTHR30313:SF2">
    <property type="entry name" value="DNA PRIMASE"/>
    <property type="match status" value="1"/>
</dbReference>
<keyword evidence="7 12" id="KW-0863">Zinc-finger</keyword>
<dbReference type="GO" id="GO:0005737">
    <property type="term" value="C:cytoplasm"/>
    <property type="evidence" value="ECO:0007669"/>
    <property type="project" value="TreeGrafter"/>
</dbReference>
<protein>
    <recommendedName>
        <fullName evidence="12">DNA primase</fullName>
        <ecNumber evidence="12">2.7.7.101</ecNumber>
    </recommendedName>
</protein>
<accession>A0A1E3GZG3</accession>
<dbReference type="InterPro" id="IPR013264">
    <property type="entry name" value="DNAG_N"/>
</dbReference>
<dbReference type="InterPro" id="IPR050219">
    <property type="entry name" value="DnaG_primase"/>
</dbReference>
<comment type="domain">
    <text evidence="12">Contains an N-terminal zinc-binding domain, a central core domain that contains the primase activity, and a C-terminal DnaB-binding domain.</text>
</comment>
<comment type="subunit">
    <text evidence="12">Monomer. Interacts with DnaB.</text>
</comment>
<dbReference type="GO" id="GO:0000428">
    <property type="term" value="C:DNA-directed RNA polymerase complex"/>
    <property type="evidence" value="ECO:0007669"/>
    <property type="project" value="UniProtKB-KW"/>
</dbReference>
<dbReference type="SMART" id="SM00493">
    <property type="entry name" value="TOPRIM"/>
    <property type="match status" value="1"/>
</dbReference>
<dbReference type="InterPro" id="IPR034151">
    <property type="entry name" value="TOPRIM_DnaG_bac"/>
</dbReference>
<dbReference type="InterPro" id="IPR002694">
    <property type="entry name" value="Znf_CHC2"/>
</dbReference>
<dbReference type="GO" id="GO:1990077">
    <property type="term" value="C:primosome complex"/>
    <property type="evidence" value="ECO:0007669"/>
    <property type="project" value="UniProtKB-KW"/>
</dbReference>
<dbReference type="Gene3D" id="3.90.980.10">
    <property type="entry name" value="DNA primase, catalytic core, N-terminal domain"/>
    <property type="match status" value="1"/>
</dbReference>
<comment type="function">
    <text evidence="12">RNA polymerase that catalyzes the synthesis of short RNA molecules used as primers for DNA polymerase during DNA replication.</text>
</comment>
<feature type="zinc finger region" description="CHC2-type" evidence="12">
    <location>
        <begin position="43"/>
        <end position="67"/>
    </location>
</feature>
<dbReference type="Gene3D" id="3.90.580.10">
    <property type="entry name" value="Zinc finger, CHC2-type domain"/>
    <property type="match status" value="1"/>
</dbReference>
<evidence type="ECO:0000256" key="1">
    <source>
        <dbReference type="ARBA" id="ARBA00022478"/>
    </source>
</evidence>
<dbReference type="FunFam" id="3.40.1360.10:FF:000002">
    <property type="entry name" value="DNA primase"/>
    <property type="match status" value="1"/>
</dbReference>
<keyword evidence="2 12" id="KW-0639">Primosome</keyword>
<dbReference type="EMBL" id="MCRJ01000091">
    <property type="protein sequence ID" value="ODN69422.1"/>
    <property type="molecule type" value="Genomic_DNA"/>
</dbReference>
<dbReference type="PROSITE" id="PS50880">
    <property type="entry name" value="TOPRIM"/>
    <property type="match status" value="1"/>
</dbReference>
<evidence type="ECO:0000256" key="6">
    <source>
        <dbReference type="ARBA" id="ARBA00022723"/>
    </source>
</evidence>
<evidence type="ECO:0000256" key="4">
    <source>
        <dbReference type="ARBA" id="ARBA00022695"/>
    </source>
</evidence>
<keyword evidence="8 12" id="KW-0862">Zinc</keyword>
<dbReference type="GO" id="GO:0008270">
    <property type="term" value="F:zinc ion binding"/>
    <property type="evidence" value="ECO:0007669"/>
    <property type="project" value="UniProtKB-UniRule"/>
</dbReference>
<evidence type="ECO:0000256" key="9">
    <source>
        <dbReference type="ARBA" id="ARBA00022842"/>
    </source>
</evidence>
<dbReference type="PANTHER" id="PTHR30313">
    <property type="entry name" value="DNA PRIMASE"/>
    <property type="match status" value="1"/>
</dbReference>
<comment type="caution">
    <text evidence="15">The sequence shown here is derived from an EMBL/GenBank/DDBJ whole genome shotgun (WGS) entry which is preliminary data.</text>
</comment>
<feature type="region of interest" description="Disordered" evidence="13">
    <location>
        <begin position="431"/>
        <end position="451"/>
    </location>
</feature>
<dbReference type="Pfam" id="PF13155">
    <property type="entry name" value="Toprim_2"/>
    <property type="match status" value="1"/>
</dbReference>
<proteinExistence type="inferred from homology"/>
<keyword evidence="5 12" id="KW-0235">DNA replication</keyword>
<dbReference type="SUPFAM" id="SSF57783">
    <property type="entry name" value="Zinc beta-ribbon"/>
    <property type="match status" value="1"/>
</dbReference>
<evidence type="ECO:0000259" key="14">
    <source>
        <dbReference type="PROSITE" id="PS50880"/>
    </source>
</evidence>
<keyword evidence="3 12" id="KW-0808">Transferase</keyword>
<organism evidence="15 16">
    <name type="scientific">Methylobrevis pamukkalensis</name>
    <dbReference type="NCBI Taxonomy" id="1439726"/>
    <lineage>
        <taxon>Bacteria</taxon>
        <taxon>Pseudomonadati</taxon>
        <taxon>Pseudomonadota</taxon>
        <taxon>Alphaproteobacteria</taxon>
        <taxon>Hyphomicrobiales</taxon>
        <taxon>Pleomorphomonadaceae</taxon>
        <taxon>Methylobrevis</taxon>
    </lineage>
</organism>
<dbReference type="Proteomes" id="UP000094622">
    <property type="component" value="Unassembled WGS sequence"/>
</dbReference>
<dbReference type="GO" id="GO:0003899">
    <property type="term" value="F:DNA-directed RNA polymerase activity"/>
    <property type="evidence" value="ECO:0007669"/>
    <property type="project" value="UniProtKB-UniRule"/>
</dbReference>
<evidence type="ECO:0000256" key="7">
    <source>
        <dbReference type="ARBA" id="ARBA00022771"/>
    </source>
</evidence>
<feature type="domain" description="Toprim" evidence="14">
    <location>
        <begin position="262"/>
        <end position="344"/>
    </location>
</feature>
<evidence type="ECO:0000256" key="11">
    <source>
        <dbReference type="ARBA" id="ARBA00023163"/>
    </source>
</evidence>
<comment type="cofactor">
    <cofactor evidence="12">
        <name>Zn(2+)</name>
        <dbReference type="ChEBI" id="CHEBI:29105"/>
    </cofactor>
    <text evidence="12">Binds 1 zinc ion per monomer.</text>
</comment>
<evidence type="ECO:0000256" key="13">
    <source>
        <dbReference type="SAM" id="MobiDB-lite"/>
    </source>
</evidence>
<evidence type="ECO:0000313" key="15">
    <source>
        <dbReference type="EMBL" id="ODN69422.1"/>
    </source>
</evidence>
<dbReference type="GO" id="GO:0006269">
    <property type="term" value="P:DNA replication, synthesis of primer"/>
    <property type="evidence" value="ECO:0007669"/>
    <property type="project" value="UniProtKB-UniRule"/>
</dbReference>
<dbReference type="NCBIfam" id="TIGR01391">
    <property type="entry name" value="dnaG"/>
    <property type="match status" value="1"/>
</dbReference>
<dbReference type="CDD" id="cd03364">
    <property type="entry name" value="TOPRIM_DnaG_primases"/>
    <property type="match status" value="1"/>
</dbReference>
<dbReference type="Pfam" id="PF01807">
    <property type="entry name" value="Zn_ribbon_DnaG"/>
    <property type="match status" value="1"/>
</dbReference>
<gene>
    <name evidence="12 15" type="primary">dnaG</name>
    <name evidence="15" type="ORF">A6302_03260</name>
</gene>
<dbReference type="FunFam" id="3.90.980.10:FF:000001">
    <property type="entry name" value="DNA primase"/>
    <property type="match status" value="1"/>
</dbReference>
<dbReference type="EC" id="2.7.7.101" evidence="12"/>
<dbReference type="InterPro" id="IPR037068">
    <property type="entry name" value="DNA_primase_core_N_sf"/>
</dbReference>
<evidence type="ECO:0000256" key="8">
    <source>
        <dbReference type="ARBA" id="ARBA00022833"/>
    </source>
</evidence>
<dbReference type="InterPro" id="IPR006295">
    <property type="entry name" value="DNA_primase_DnaG"/>
</dbReference>
<dbReference type="RefSeq" id="WP_069307653.1">
    <property type="nucleotide sequence ID" value="NZ_MCRJ01000091.1"/>
</dbReference>
<evidence type="ECO:0000256" key="12">
    <source>
        <dbReference type="HAMAP-Rule" id="MF_00974"/>
    </source>
</evidence>
<keyword evidence="11 12" id="KW-0804">Transcription</keyword>
<dbReference type="OrthoDB" id="9803773at2"/>
<dbReference type="Gene3D" id="3.40.1360.10">
    <property type="match status" value="1"/>
</dbReference>
<sequence length="649" mass="72671">MRFTPQILDDIRTRLTISEVVGRKVTWDKRKSQPGRGDFWACCPFHGEKSPSFHCDDRRGIYHCFGCGASGDHFKFLTETEGLSFPEAVERLAQDAGVTLPTADPGQAKLAAARKELADVTEIAAKFFHARFRAPEGREARDYASRRGLEPTTLALFRVGYAPAERDALKRHLLAEGVSEAMAVEAGLLIEPEGGRATYDRFRGRLMIPIADERGRVVAFGGRTLDPKGEPKYLNSPETPIFHKGSMLFNIHRARESAHKAGSIIVTEGYLDAIAVAQAGVENVVAALGTAFTEDHIHRLWRLAPEPIICFDGDRAGVAAAHRAMDRMLPLLKSGFSFNFCFLPDGKDPDDLVRSGGREAFLAEIAKSAPLSEMLWQREAAEARIDTPERKAALEARIDALIGQIKDERVARRYRLDMRVKLSELFWNHDRPARGGRPGSGGKPAPSSPVDLRQADDVELANIERILLGLCIENPELYERRIDEFARIELRGASLEDFKRELHRISVDFDDVSVSTFYGGVDERFYFVLNEIHGDETQLDTGGRMPRGHRLRERFPILKFHPSAVFVETCFDAMLERLSLRTLAEDIEAEISALTAAEDAEAALRIIELTRERGRRWEELGRREQELAEEAKIIRAAHGNRSPAQVLWG</sequence>
<keyword evidence="10 12" id="KW-0238">DNA-binding</keyword>
<evidence type="ECO:0000256" key="5">
    <source>
        <dbReference type="ARBA" id="ARBA00022705"/>
    </source>
</evidence>
<dbReference type="SUPFAM" id="SSF56731">
    <property type="entry name" value="DNA primase core"/>
    <property type="match status" value="1"/>
</dbReference>
<dbReference type="InterPro" id="IPR030846">
    <property type="entry name" value="DnaG_bac"/>
</dbReference>
<evidence type="ECO:0000313" key="16">
    <source>
        <dbReference type="Proteomes" id="UP000094622"/>
    </source>
</evidence>
<keyword evidence="16" id="KW-1185">Reference proteome</keyword>
<keyword evidence="6 12" id="KW-0479">Metal-binding</keyword>
<comment type="catalytic activity">
    <reaction evidence="12">
        <text>ssDNA + n NTP = ssDNA/pppN(pN)n-1 hybrid + (n-1) diphosphate.</text>
        <dbReference type="EC" id="2.7.7.101"/>
    </reaction>
</comment>
<dbReference type="HAMAP" id="MF_00974">
    <property type="entry name" value="DNA_primase_DnaG"/>
    <property type="match status" value="1"/>
</dbReference>
<dbReference type="InterPro" id="IPR036977">
    <property type="entry name" value="DNA_primase_Znf_CHC2"/>
</dbReference>
<comment type="similarity">
    <text evidence="12">Belongs to the DnaG primase family.</text>
</comment>
<dbReference type="PATRIC" id="fig|1439726.3.peg.3424"/>
<reference evidence="15 16" key="1">
    <citation type="submission" date="2016-07" db="EMBL/GenBank/DDBJ databases">
        <title>Draft Genome Sequence of Methylobrevis pamukkalensis PK2.</title>
        <authorList>
            <person name="Vasilenko O.V."/>
            <person name="Doronina N.V."/>
            <person name="Shmareva M.N."/>
            <person name="Tarlachkov S.V."/>
            <person name="Mustakhimov I."/>
            <person name="Trotsenko Y.A."/>
        </authorList>
    </citation>
    <scope>NUCLEOTIDE SEQUENCE [LARGE SCALE GENOMIC DNA]</scope>
    <source>
        <strain evidence="15 16">PK2</strain>
    </source>
</reference>
<keyword evidence="4 12" id="KW-0548">Nucleotidyltransferase</keyword>
<evidence type="ECO:0000256" key="10">
    <source>
        <dbReference type="ARBA" id="ARBA00023125"/>
    </source>
</evidence>
<name>A0A1E3GZG3_9HYPH</name>
<keyword evidence="9" id="KW-0460">Magnesium</keyword>
<dbReference type="GO" id="GO:0003677">
    <property type="term" value="F:DNA binding"/>
    <property type="evidence" value="ECO:0007669"/>
    <property type="project" value="UniProtKB-KW"/>
</dbReference>